<dbReference type="HAMAP" id="MF_00197">
    <property type="entry name" value="DAP_epimerase"/>
    <property type="match status" value="1"/>
</dbReference>
<dbReference type="UniPathway" id="UPA00034">
    <property type="reaction ID" value="UER00025"/>
</dbReference>
<protein>
    <recommendedName>
        <fullName evidence="3 4">Diaminopimelate epimerase</fullName>
        <shortName evidence="3">DAP epimerase</shortName>
        <ecNumber evidence="3 4">5.1.1.7</ecNumber>
    </recommendedName>
    <alternativeName>
        <fullName evidence="3">PLP-independent amino acid racemase</fullName>
    </alternativeName>
</protein>
<comment type="catalytic activity">
    <reaction evidence="3">
        <text>(2S,6S)-2,6-diaminopimelate = meso-2,6-diaminopimelate</text>
        <dbReference type="Rhea" id="RHEA:15393"/>
        <dbReference type="ChEBI" id="CHEBI:57609"/>
        <dbReference type="ChEBI" id="CHEBI:57791"/>
        <dbReference type="EC" id="5.1.1.7"/>
    </reaction>
</comment>
<organism evidence="5 6">
    <name type="scientific">Candidatus Gottesmanbacteria bacterium GW2011_GWA2_47_9</name>
    <dbReference type="NCBI Taxonomy" id="1618445"/>
    <lineage>
        <taxon>Bacteria</taxon>
        <taxon>Candidatus Gottesmaniibacteriota</taxon>
    </lineage>
</organism>
<keyword evidence="2 3" id="KW-0413">Isomerase</keyword>
<dbReference type="PANTHER" id="PTHR31689">
    <property type="entry name" value="DIAMINOPIMELATE EPIMERASE, CHLOROPLASTIC"/>
    <property type="match status" value="1"/>
</dbReference>
<name>A0A0G1TXA8_9BACT</name>
<dbReference type="Pfam" id="PF01678">
    <property type="entry name" value="DAP_epimerase"/>
    <property type="match status" value="2"/>
</dbReference>
<keyword evidence="3" id="KW-0028">Amino-acid biosynthesis</keyword>
<comment type="subunit">
    <text evidence="3">Homodimer.</text>
</comment>
<gene>
    <name evidence="3" type="primary">dapF</name>
    <name evidence="5" type="ORF">UY16_C0055G0002</name>
</gene>
<feature type="binding site" evidence="3">
    <location>
        <position position="12"/>
    </location>
    <ligand>
        <name>substrate</name>
    </ligand>
</feature>
<sequence length="262" mass="28832">MLKFYKYHGAGNDLIIIDNMNGKLVLSKKQVVLLCDRHKGIGADGLILVESRENADCFMNYYDSDGSIKEMCGNGIRCVAKFFTEQKNFSMEELLVATRAGVKKVICNDDGSFSVNMGTPVFSHNDFPNGPLTLENISFDFASMGNPHAVGIVKDLNQISLLEIGPRVENDPHFPNKINVELVEKVGDDYFKVIVWERGGFPTLACGSGACAVYAILKNENKDMGEVTLQFPGGNLHLSQNDEGQIILRGPAEFVFEGTINL</sequence>
<feature type="binding site" evidence="3">
    <location>
        <begin position="207"/>
        <end position="208"/>
    </location>
    <ligand>
        <name>substrate</name>
    </ligand>
</feature>
<dbReference type="SUPFAM" id="SSF54506">
    <property type="entry name" value="Diaminopimelate epimerase-like"/>
    <property type="match status" value="2"/>
</dbReference>
<dbReference type="EC" id="5.1.1.7" evidence="3 4"/>
<evidence type="ECO:0000256" key="3">
    <source>
        <dbReference type="HAMAP-Rule" id="MF_00197"/>
    </source>
</evidence>
<comment type="caution">
    <text evidence="3">Lacks conserved residue(s) required for the propagation of feature annotation.</text>
</comment>
<dbReference type="Gene3D" id="3.10.310.10">
    <property type="entry name" value="Diaminopimelate Epimerase, Chain A, domain 1"/>
    <property type="match status" value="2"/>
</dbReference>
<comment type="pathway">
    <text evidence="3">Amino-acid biosynthesis; L-lysine biosynthesis via DAP pathway; DL-2,6-diaminopimelate from LL-2,6-diaminopimelate: step 1/1.</text>
</comment>
<evidence type="ECO:0000313" key="5">
    <source>
        <dbReference type="EMBL" id="KKU86487.1"/>
    </source>
</evidence>
<accession>A0A0G1TXA8</accession>
<dbReference type="EMBL" id="LCOY01000055">
    <property type="protein sequence ID" value="KKU86487.1"/>
    <property type="molecule type" value="Genomic_DNA"/>
</dbReference>
<dbReference type="AlphaFoldDB" id="A0A0G1TXA8"/>
<dbReference type="GO" id="GO:0009089">
    <property type="term" value="P:lysine biosynthetic process via diaminopimelate"/>
    <property type="evidence" value="ECO:0007669"/>
    <property type="project" value="UniProtKB-UniRule"/>
</dbReference>
<dbReference type="PATRIC" id="fig|1618445.3.peg.1121"/>
<proteinExistence type="inferred from homology"/>
<feature type="binding site" evidence="3">
    <location>
        <begin position="73"/>
        <end position="74"/>
    </location>
    <ligand>
        <name>substrate</name>
    </ligand>
</feature>
<feature type="binding site" evidence="3">
    <location>
        <position position="146"/>
    </location>
    <ligand>
        <name>substrate</name>
    </ligand>
</feature>
<evidence type="ECO:0000256" key="4">
    <source>
        <dbReference type="NCBIfam" id="TIGR00652"/>
    </source>
</evidence>
<evidence type="ECO:0000256" key="2">
    <source>
        <dbReference type="ARBA" id="ARBA00023235"/>
    </source>
</evidence>
<keyword evidence="3" id="KW-0457">Lysine biosynthesis</keyword>
<feature type="binding site" evidence="3">
    <location>
        <begin position="197"/>
        <end position="198"/>
    </location>
    <ligand>
        <name>substrate</name>
    </ligand>
</feature>
<evidence type="ECO:0000313" key="6">
    <source>
        <dbReference type="Proteomes" id="UP000034739"/>
    </source>
</evidence>
<dbReference type="NCBIfam" id="TIGR00652">
    <property type="entry name" value="DapF"/>
    <property type="match status" value="1"/>
</dbReference>
<keyword evidence="3" id="KW-0963">Cytoplasm</keyword>
<comment type="subcellular location">
    <subcellularLocation>
        <location evidence="3">Cytoplasm</location>
    </subcellularLocation>
</comment>
<dbReference type="InterPro" id="IPR001653">
    <property type="entry name" value="DAP_epimerase_DapF"/>
</dbReference>
<feature type="binding site" evidence="3">
    <location>
        <position position="179"/>
    </location>
    <ligand>
        <name>substrate</name>
    </ligand>
</feature>
<dbReference type="GO" id="GO:0008837">
    <property type="term" value="F:diaminopimelate epimerase activity"/>
    <property type="evidence" value="ECO:0007669"/>
    <property type="project" value="UniProtKB-UniRule"/>
</dbReference>
<feature type="site" description="Could be important to modulate the pK values of the two catalytic cysteine residues" evidence="3">
    <location>
        <position position="148"/>
    </location>
</feature>
<dbReference type="Proteomes" id="UP000034739">
    <property type="component" value="Unassembled WGS sequence"/>
</dbReference>
<comment type="similarity">
    <text evidence="1 3">Belongs to the diaminopimelate epimerase family.</text>
</comment>
<feature type="active site" description="Proton donor" evidence="3">
    <location>
        <position position="72"/>
    </location>
</feature>
<evidence type="ECO:0000256" key="1">
    <source>
        <dbReference type="ARBA" id="ARBA00010219"/>
    </source>
</evidence>
<feature type="site" description="Could be important to modulate the pK values of the two catalytic cysteine residues" evidence="3">
    <location>
        <position position="197"/>
    </location>
</feature>
<dbReference type="PANTHER" id="PTHR31689:SF0">
    <property type="entry name" value="DIAMINOPIMELATE EPIMERASE"/>
    <property type="match status" value="1"/>
</dbReference>
<comment type="caution">
    <text evidence="5">The sequence shown here is derived from an EMBL/GenBank/DDBJ whole genome shotgun (WGS) entry which is preliminary data.</text>
</comment>
<dbReference type="GO" id="GO:0005829">
    <property type="term" value="C:cytosol"/>
    <property type="evidence" value="ECO:0007669"/>
    <property type="project" value="TreeGrafter"/>
</dbReference>
<feature type="active site" description="Proton acceptor" evidence="3">
    <location>
        <position position="206"/>
    </location>
</feature>
<reference evidence="5 6" key="1">
    <citation type="journal article" date="2015" name="Nature">
        <title>rRNA introns, odd ribosomes, and small enigmatic genomes across a large radiation of phyla.</title>
        <authorList>
            <person name="Brown C.T."/>
            <person name="Hug L.A."/>
            <person name="Thomas B.C."/>
            <person name="Sharon I."/>
            <person name="Castelle C.J."/>
            <person name="Singh A."/>
            <person name="Wilkins M.J."/>
            <person name="Williams K.H."/>
            <person name="Banfield J.F."/>
        </authorList>
    </citation>
    <scope>NUCLEOTIDE SEQUENCE [LARGE SCALE GENOMIC DNA]</scope>
</reference>
<comment type="function">
    <text evidence="3">Catalyzes the stereoinversion of LL-2,6-diaminopimelate (L,L-DAP) to meso-diaminopimelate (meso-DAP), a precursor of L-lysine and an essential component of the bacterial peptidoglycan.</text>
</comment>